<dbReference type="CDD" id="cd05382">
    <property type="entry name" value="CAP_GAPR1-like"/>
    <property type="match status" value="1"/>
</dbReference>
<sequence length="236" mass="26960">MCTYVLLTTDSSDKFAAINKNLLLNKRNGRTRIARSVVKEITGLITTPEMDYKFNNDCLIAHNEFRAKHQNTHKLGSNAKMVQSAKAYAIELAKKTSIRHSWGKGLGTNYGENLWSVWTNSTAGILPIYKNHKCRTTVKSWHDEATKFKYNYNSNGNDIEKTGHFTQLVWTTTTLVGCAKGVNVKSRSMFVVCRYQECGNEVHNTKPFHNNTILWVMSDLRIQFIQDLDITFQSKL</sequence>
<dbReference type="PRINTS" id="PR00837">
    <property type="entry name" value="V5TPXLIKE"/>
</dbReference>
<dbReference type="InterPro" id="IPR034113">
    <property type="entry name" value="SCP_GAPR1-like"/>
</dbReference>
<dbReference type="PROSITE" id="PS01009">
    <property type="entry name" value="CRISP_1"/>
    <property type="match status" value="1"/>
</dbReference>
<dbReference type="OrthoDB" id="6433391at2759"/>
<dbReference type="InterPro" id="IPR018244">
    <property type="entry name" value="Allrgn_V5/Tpx1_CS"/>
</dbReference>
<dbReference type="SUPFAM" id="SSF55797">
    <property type="entry name" value="PR-1-like"/>
    <property type="match status" value="1"/>
</dbReference>
<dbReference type="InterPro" id="IPR035940">
    <property type="entry name" value="CAP_sf"/>
</dbReference>
<dbReference type="EMBL" id="OC860365">
    <property type="protein sequence ID" value="CAD7628522.1"/>
    <property type="molecule type" value="Genomic_DNA"/>
</dbReference>
<dbReference type="PANTHER" id="PTHR10334">
    <property type="entry name" value="CYSTEINE-RICH SECRETORY PROTEIN-RELATED"/>
    <property type="match status" value="1"/>
</dbReference>
<dbReference type="SMART" id="SM00198">
    <property type="entry name" value="SCP"/>
    <property type="match status" value="1"/>
</dbReference>
<organism evidence="2">
    <name type="scientific">Medioppia subpectinata</name>
    <dbReference type="NCBI Taxonomy" id="1979941"/>
    <lineage>
        <taxon>Eukaryota</taxon>
        <taxon>Metazoa</taxon>
        <taxon>Ecdysozoa</taxon>
        <taxon>Arthropoda</taxon>
        <taxon>Chelicerata</taxon>
        <taxon>Arachnida</taxon>
        <taxon>Acari</taxon>
        <taxon>Acariformes</taxon>
        <taxon>Sarcoptiformes</taxon>
        <taxon>Oribatida</taxon>
        <taxon>Brachypylina</taxon>
        <taxon>Oppioidea</taxon>
        <taxon>Oppiidae</taxon>
        <taxon>Medioppia</taxon>
    </lineage>
</organism>
<dbReference type="GO" id="GO:0005576">
    <property type="term" value="C:extracellular region"/>
    <property type="evidence" value="ECO:0007669"/>
    <property type="project" value="InterPro"/>
</dbReference>
<name>A0A7R9KUL1_9ACAR</name>
<dbReference type="EMBL" id="CAJPIZ010005790">
    <property type="protein sequence ID" value="CAG2108952.1"/>
    <property type="molecule type" value="Genomic_DNA"/>
</dbReference>
<evidence type="ECO:0000313" key="3">
    <source>
        <dbReference type="Proteomes" id="UP000759131"/>
    </source>
</evidence>
<evidence type="ECO:0000313" key="2">
    <source>
        <dbReference type="EMBL" id="CAD7628522.1"/>
    </source>
</evidence>
<dbReference type="InterPro" id="IPR014044">
    <property type="entry name" value="CAP_dom"/>
</dbReference>
<keyword evidence="3" id="KW-1185">Reference proteome</keyword>
<feature type="domain" description="SCP" evidence="1">
    <location>
        <begin position="53"/>
        <end position="203"/>
    </location>
</feature>
<accession>A0A7R9KUL1</accession>
<dbReference type="InterPro" id="IPR002413">
    <property type="entry name" value="V5_allergen-like"/>
</dbReference>
<dbReference type="Pfam" id="PF00188">
    <property type="entry name" value="CAP"/>
    <property type="match status" value="1"/>
</dbReference>
<dbReference type="Proteomes" id="UP000759131">
    <property type="component" value="Unassembled WGS sequence"/>
</dbReference>
<dbReference type="AlphaFoldDB" id="A0A7R9KUL1"/>
<gene>
    <name evidence="2" type="ORF">OSB1V03_LOCUS8943</name>
</gene>
<dbReference type="PRINTS" id="PR00838">
    <property type="entry name" value="V5ALLERGEN"/>
</dbReference>
<dbReference type="Gene3D" id="3.40.33.10">
    <property type="entry name" value="CAP"/>
    <property type="match status" value="1"/>
</dbReference>
<dbReference type="InterPro" id="IPR001283">
    <property type="entry name" value="CRISP-related"/>
</dbReference>
<evidence type="ECO:0000259" key="1">
    <source>
        <dbReference type="SMART" id="SM00198"/>
    </source>
</evidence>
<protein>
    <recommendedName>
        <fullName evidence="1">SCP domain-containing protein</fullName>
    </recommendedName>
</protein>
<reference evidence="2" key="1">
    <citation type="submission" date="2020-11" db="EMBL/GenBank/DDBJ databases">
        <authorList>
            <person name="Tran Van P."/>
        </authorList>
    </citation>
    <scope>NUCLEOTIDE SEQUENCE</scope>
</reference>
<proteinExistence type="predicted"/>